<evidence type="ECO:0000259" key="1">
    <source>
        <dbReference type="Pfam" id="PF25455"/>
    </source>
</evidence>
<accession>A0A0B1TJL7</accession>
<evidence type="ECO:0000313" key="2">
    <source>
        <dbReference type="EMBL" id="KHJ97454.1"/>
    </source>
</evidence>
<feature type="domain" description="CAF17 C-terminal" evidence="1">
    <location>
        <begin position="12"/>
        <end position="77"/>
    </location>
</feature>
<dbReference type="Proteomes" id="UP000053660">
    <property type="component" value="Unassembled WGS sequence"/>
</dbReference>
<sequence length="87" mass="9692">MLVRVVDHRVIRRRIVPFKCEKPVKVKGQVMQEDKKVGEVLCCGSAHGLALLSLSAFGQPLNVEGLAIQPYKPSWMPESALKPKEKP</sequence>
<name>A0A0B1TJL7_OESDE</name>
<organism evidence="2 3">
    <name type="scientific">Oesophagostomum dentatum</name>
    <name type="common">Nodular worm</name>
    <dbReference type="NCBI Taxonomy" id="61180"/>
    <lineage>
        <taxon>Eukaryota</taxon>
        <taxon>Metazoa</taxon>
        <taxon>Ecdysozoa</taxon>
        <taxon>Nematoda</taxon>
        <taxon>Chromadorea</taxon>
        <taxon>Rhabditida</taxon>
        <taxon>Rhabditina</taxon>
        <taxon>Rhabditomorpha</taxon>
        <taxon>Strongyloidea</taxon>
        <taxon>Strongylidae</taxon>
        <taxon>Oesophagostomum</taxon>
    </lineage>
</organism>
<dbReference type="Pfam" id="PF25455">
    <property type="entry name" value="Beta-barrel_CAF17_C"/>
    <property type="match status" value="1"/>
</dbReference>
<evidence type="ECO:0000313" key="3">
    <source>
        <dbReference type="Proteomes" id="UP000053660"/>
    </source>
</evidence>
<reference evidence="2 3" key="1">
    <citation type="submission" date="2014-03" db="EMBL/GenBank/DDBJ databases">
        <title>Draft genome of the hookworm Oesophagostomum dentatum.</title>
        <authorList>
            <person name="Mitreva M."/>
        </authorList>
    </citation>
    <scope>NUCLEOTIDE SEQUENCE [LARGE SCALE GENOMIC DNA]</scope>
    <source>
        <strain evidence="2 3">OD-Hann</strain>
    </source>
</reference>
<dbReference type="InterPro" id="IPR057460">
    <property type="entry name" value="CAF17_C"/>
</dbReference>
<gene>
    <name evidence="2" type="ORF">OESDEN_02570</name>
</gene>
<dbReference type="EMBL" id="KN549453">
    <property type="protein sequence ID" value="KHJ97454.1"/>
    <property type="molecule type" value="Genomic_DNA"/>
</dbReference>
<proteinExistence type="predicted"/>
<protein>
    <recommendedName>
        <fullName evidence="1">CAF17 C-terminal domain-containing protein</fullName>
    </recommendedName>
</protein>
<keyword evidence="3" id="KW-1185">Reference proteome</keyword>
<dbReference type="AlphaFoldDB" id="A0A0B1TJL7"/>